<dbReference type="KEGG" id="mmir:HLA87_02445"/>
<evidence type="ECO:0000313" key="2">
    <source>
        <dbReference type="Proteomes" id="UP000500686"/>
    </source>
</evidence>
<protein>
    <submittedName>
        <fullName evidence="1">Uncharacterized protein</fullName>
    </submittedName>
</protein>
<name>A0A6M4J9F3_9MOLU</name>
<reference evidence="1 2" key="1">
    <citation type="submission" date="2020-05" db="EMBL/GenBank/DDBJ databases">
        <title>Novel Mycoplasma species detected in Mirounga angustirostris (northern elephant seal) from the USA.</title>
        <authorList>
            <person name="Volokhov D.V."/>
        </authorList>
    </citation>
    <scope>NUCLEOTIDE SEQUENCE [LARGE SCALE GENOMIC DNA]</scope>
    <source>
        <strain evidence="1 2">Mirounga ES2806-GEN</strain>
    </source>
</reference>
<proteinExistence type="predicted"/>
<dbReference type="RefSeq" id="WP_171111586.1">
    <property type="nucleotide sequence ID" value="NZ_CP053096.1"/>
</dbReference>
<accession>A0A6M4J9F3</accession>
<keyword evidence="2" id="KW-1185">Reference proteome</keyword>
<dbReference type="EMBL" id="CP053096">
    <property type="protein sequence ID" value="QJR43634.1"/>
    <property type="molecule type" value="Genomic_DNA"/>
</dbReference>
<sequence length="150" mass="18058">MKSTNHTIASEIYKFLKQDNPEIPEFSFQIIEDDHFNNRLVISTEKSELTPRYYGDKLERVKLNISLIIDKLSHRKQIELFNWIVNYCGELWETETFKILQKWVDNIQLFKGDGSWEYWVQSEPVNFNQESQEYSFSLELLLERKEKTNV</sequence>
<organism evidence="1 2">
    <name type="scientific">Mycoplasma miroungigenitalium</name>
    <dbReference type="NCBI Taxonomy" id="754515"/>
    <lineage>
        <taxon>Bacteria</taxon>
        <taxon>Bacillati</taxon>
        <taxon>Mycoplasmatota</taxon>
        <taxon>Mollicutes</taxon>
        <taxon>Mycoplasmataceae</taxon>
        <taxon>Mycoplasma</taxon>
    </lineage>
</organism>
<dbReference type="AlphaFoldDB" id="A0A6M4J9F3"/>
<dbReference type="Proteomes" id="UP000500686">
    <property type="component" value="Chromosome"/>
</dbReference>
<gene>
    <name evidence="1" type="ORF">HLA87_02445</name>
</gene>
<evidence type="ECO:0000313" key="1">
    <source>
        <dbReference type="EMBL" id="QJR43634.1"/>
    </source>
</evidence>